<evidence type="ECO:0000256" key="1">
    <source>
        <dbReference type="SAM" id="MobiDB-lite"/>
    </source>
</evidence>
<comment type="caution">
    <text evidence="3">The sequence shown here is derived from an EMBL/GenBank/DDBJ whole genome shotgun (WGS) entry which is preliminary data.</text>
</comment>
<evidence type="ECO:0000313" key="3">
    <source>
        <dbReference type="EMBL" id="KAJ5443630.1"/>
    </source>
</evidence>
<feature type="chain" id="PRO_5042140185" description="Hydrophobin" evidence="2">
    <location>
        <begin position="20"/>
        <end position="114"/>
    </location>
</feature>
<feature type="compositionally biased region" description="Polar residues" evidence="1">
    <location>
        <begin position="41"/>
        <end position="53"/>
    </location>
</feature>
<protein>
    <recommendedName>
        <fullName evidence="5">Hydrophobin</fullName>
    </recommendedName>
</protein>
<dbReference type="Proteomes" id="UP001213681">
    <property type="component" value="Unassembled WGS sequence"/>
</dbReference>
<feature type="compositionally biased region" description="Pro residues" evidence="1">
    <location>
        <begin position="29"/>
        <end position="40"/>
    </location>
</feature>
<name>A0AAD6C309_9EURO</name>
<evidence type="ECO:0008006" key="5">
    <source>
        <dbReference type="Google" id="ProtNLM"/>
    </source>
</evidence>
<dbReference type="RefSeq" id="XP_056763710.1">
    <property type="nucleotide sequence ID" value="XM_056910884.1"/>
</dbReference>
<keyword evidence="4" id="KW-1185">Reference proteome</keyword>
<dbReference type="EMBL" id="JAPVEA010000007">
    <property type="protein sequence ID" value="KAJ5443630.1"/>
    <property type="molecule type" value="Genomic_DNA"/>
</dbReference>
<reference evidence="3" key="1">
    <citation type="submission" date="2022-12" db="EMBL/GenBank/DDBJ databases">
        <authorList>
            <person name="Petersen C."/>
        </authorList>
    </citation>
    <scope>NUCLEOTIDE SEQUENCE</scope>
    <source>
        <strain evidence="3">IBT 16125</strain>
    </source>
</reference>
<gene>
    <name evidence="3" type="ORF">N7458_007502</name>
</gene>
<evidence type="ECO:0000313" key="4">
    <source>
        <dbReference type="Proteomes" id="UP001213681"/>
    </source>
</evidence>
<reference evidence="3" key="2">
    <citation type="journal article" date="2023" name="IMA Fungus">
        <title>Comparative genomic study of the Penicillium genus elucidates a diverse pangenome and 15 lateral gene transfer events.</title>
        <authorList>
            <person name="Petersen C."/>
            <person name="Sorensen T."/>
            <person name="Nielsen M.R."/>
            <person name="Sondergaard T.E."/>
            <person name="Sorensen J.L."/>
            <person name="Fitzpatrick D.A."/>
            <person name="Frisvad J.C."/>
            <person name="Nielsen K.L."/>
        </authorList>
    </citation>
    <scope>NUCLEOTIDE SEQUENCE</scope>
    <source>
        <strain evidence="3">IBT 16125</strain>
    </source>
</reference>
<feature type="region of interest" description="Disordered" evidence="1">
    <location>
        <begin position="21"/>
        <end position="53"/>
    </location>
</feature>
<dbReference type="GeneID" id="81601127"/>
<accession>A0AAD6C309</accession>
<evidence type="ECO:0000256" key="2">
    <source>
        <dbReference type="SAM" id="SignalP"/>
    </source>
</evidence>
<proteinExistence type="predicted"/>
<feature type="signal peptide" evidence="2">
    <location>
        <begin position="1"/>
        <end position="19"/>
    </location>
</feature>
<keyword evidence="2" id="KW-0732">Signal</keyword>
<organism evidence="3 4">
    <name type="scientific">Penicillium daleae</name>
    <dbReference type="NCBI Taxonomy" id="63821"/>
    <lineage>
        <taxon>Eukaryota</taxon>
        <taxon>Fungi</taxon>
        <taxon>Dikarya</taxon>
        <taxon>Ascomycota</taxon>
        <taxon>Pezizomycotina</taxon>
        <taxon>Eurotiomycetes</taxon>
        <taxon>Eurotiomycetidae</taxon>
        <taxon>Eurotiales</taxon>
        <taxon>Aspergillaceae</taxon>
        <taxon>Penicillium</taxon>
    </lineage>
</organism>
<sequence>MHFSKLATFCGLAIAGVHAAPGGGHPGGHNPPPPPPPPPTVNNNQQTVHCGSSSDPYCCSSEYPWDPSKCVAIDSNNAICSQTVVCCDASTGGIAACLTNINQNGGGGITINFG</sequence>
<dbReference type="AlphaFoldDB" id="A0AAD6C309"/>